<dbReference type="eggNOG" id="COG3420">
    <property type="taxonomic scope" value="Bacteria"/>
</dbReference>
<dbReference type="SMART" id="SM00710">
    <property type="entry name" value="PbH1"/>
    <property type="match status" value="8"/>
</dbReference>
<name>V4T960_9HYPH</name>
<evidence type="ECO:0000259" key="2">
    <source>
        <dbReference type="Pfam" id="PF13229"/>
    </source>
</evidence>
<dbReference type="SUPFAM" id="SSF51126">
    <property type="entry name" value="Pectin lyase-like"/>
    <property type="match status" value="2"/>
</dbReference>
<dbReference type="PANTHER" id="PTHR48148:SF3">
    <property type="entry name" value="KERATINOCYTE PROLINE-RICH PROTEIN"/>
    <property type="match status" value="1"/>
</dbReference>
<dbReference type="Pfam" id="PF13229">
    <property type="entry name" value="Beta_helix"/>
    <property type="match status" value="1"/>
</dbReference>
<feature type="domain" description="Right handed beta helix" evidence="2">
    <location>
        <begin position="261"/>
        <end position="428"/>
    </location>
</feature>
<evidence type="ECO:0000256" key="1">
    <source>
        <dbReference type="SAM" id="MobiDB-lite"/>
    </source>
</evidence>
<dbReference type="STRING" id="631454.N177_3136"/>
<proteinExistence type="predicted"/>
<dbReference type="AlphaFoldDB" id="V4T960"/>
<organism evidence="3 4">
    <name type="scientific">Lutibaculum baratangense AMV1</name>
    <dbReference type="NCBI Taxonomy" id="631454"/>
    <lineage>
        <taxon>Bacteria</taxon>
        <taxon>Pseudomonadati</taxon>
        <taxon>Pseudomonadota</taxon>
        <taxon>Alphaproteobacteria</taxon>
        <taxon>Hyphomicrobiales</taxon>
        <taxon>Tepidamorphaceae</taxon>
        <taxon>Lutibaculum</taxon>
    </lineage>
</organism>
<feature type="compositionally biased region" description="Low complexity" evidence="1">
    <location>
        <begin position="540"/>
        <end position="551"/>
    </location>
</feature>
<keyword evidence="4" id="KW-1185">Reference proteome</keyword>
<reference evidence="3 4" key="1">
    <citation type="journal article" date="2014" name="Genome Announc.">
        <title>Draft Genome Sequence of Lutibaculum baratangense Strain AMV1T, Isolated from a Mud Volcano in Andamans, India.</title>
        <authorList>
            <person name="Singh A."/>
            <person name="Sreenivas A."/>
            <person name="Sathyanarayana Reddy G."/>
            <person name="Pinnaka A.K."/>
            <person name="Shivaji S."/>
        </authorList>
    </citation>
    <scope>NUCLEOTIDE SEQUENCE [LARGE SCALE GENOMIC DNA]</scope>
    <source>
        <strain evidence="3 4">AMV1</strain>
    </source>
</reference>
<feature type="region of interest" description="Disordered" evidence="1">
    <location>
        <begin position="451"/>
        <end position="513"/>
    </location>
</feature>
<sequence length="585" mass="62597">MKVGSGASGVVVQDCEINGVGTGNDGSSGIAGQGTFLRNNIYNVENGISVQGDGSVIEGNYIHDLKASGSPHYDGIQIHGASDTEIRGNTIINDHGQTSAVFIQNEFGPVDGVTVDGNLLVGGGYTVYSDGTRDGGPITNVSFTNNHMGEGQWGYTYFYENRPVYEGNTNDGHELVSTLDDQPTPRPEPEPEPEPEPRPEPEPEPEPEPRPEPEPEPEPRDGYPHAGNTGVPDGVTLTPSGDISVNEPGVVLDGLDIRGTVYINADNVTLQNSKVTSSDFYVVKIADGVTGAVVQDCEIDGTGTGNGGSSGIGGQGTFLRNNIHNVENGISVQGDGAVIQGNYIHDLKASGSPHYDGIQIHGASDIDISGNTIINDHGQTAAVFIQNHFGPVDNVSVDDNILVGGGYTVYSDGTRDGGPITNVSFTNNHMGEGQWGYTYFYENDPVYEGNTNDGHDLVARLGSDPLTEPDVQPGPQPDFPEHRPEPEPEPESEPDLQPTPDVEVSDRDTGRSWWENWQRGDDAFWRDGKHGRWSNDDADTASTTETADVSSRTLADSLEGYRSDWWEDYSTWVGDQGSHGDFGHA</sequence>
<feature type="compositionally biased region" description="Basic and acidic residues" evidence="1">
    <location>
        <begin position="525"/>
        <end position="535"/>
    </location>
</feature>
<dbReference type="Gene3D" id="2.160.20.10">
    <property type="entry name" value="Single-stranded right-handed beta-helix, Pectin lyase-like"/>
    <property type="match status" value="2"/>
</dbReference>
<dbReference type="InterPro" id="IPR012334">
    <property type="entry name" value="Pectin_lyas_fold"/>
</dbReference>
<dbReference type="InterPro" id="IPR006626">
    <property type="entry name" value="PbH1"/>
</dbReference>
<accession>V4T960</accession>
<dbReference type="PATRIC" id="fig|631454.5.peg.3096"/>
<protein>
    <submittedName>
        <fullName evidence="3">TonB, C-terminal domain protein</fullName>
    </submittedName>
</protein>
<evidence type="ECO:0000313" key="3">
    <source>
        <dbReference type="EMBL" id="ESR23068.1"/>
    </source>
</evidence>
<dbReference type="PANTHER" id="PTHR48148">
    <property type="entry name" value="KERATINOCYTE PROLINE-RICH PROTEIN"/>
    <property type="match status" value="1"/>
</dbReference>
<dbReference type="Proteomes" id="UP000017819">
    <property type="component" value="Unassembled WGS sequence"/>
</dbReference>
<evidence type="ECO:0000313" key="4">
    <source>
        <dbReference type="Proteomes" id="UP000017819"/>
    </source>
</evidence>
<dbReference type="InterPro" id="IPR011050">
    <property type="entry name" value="Pectin_lyase_fold/virulence"/>
</dbReference>
<feature type="compositionally biased region" description="Basic and acidic residues" evidence="1">
    <location>
        <begin position="195"/>
        <end position="223"/>
    </location>
</feature>
<comment type="caution">
    <text evidence="3">The sequence shown here is derived from an EMBL/GenBank/DDBJ whole genome shotgun (WGS) entry which is preliminary data.</text>
</comment>
<gene>
    <name evidence="3" type="ORF">N177_3136</name>
</gene>
<feature type="region of interest" description="Disordered" evidence="1">
    <location>
        <begin position="525"/>
        <end position="551"/>
    </location>
</feature>
<dbReference type="InterPro" id="IPR039448">
    <property type="entry name" value="Beta_helix"/>
</dbReference>
<feature type="region of interest" description="Disordered" evidence="1">
    <location>
        <begin position="166"/>
        <end position="242"/>
    </location>
</feature>
<dbReference type="EMBL" id="AWXZ01000039">
    <property type="protein sequence ID" value="ESR23068.1"/>
    <property type="molecule type" value="Genomic_DNA"/>
</dbReference>